<dbReference type="SUPFAM" id="SSF57903">
    <property type="entry name" value="FYVE/PHD zinc finger"/>
    <property type="match status" value="1"/>
</dbReference>
<feature type="compositionally biased region" description="Basic and acidic residues" evidence="8">
    <location>
        <begin position="2412"/>
        <end position="2423"/>
    </location>
</feature>
<reference evidence="13" key="1">
    <citation type="submission" date="2011-05" db="EMBL/GenBank/DDBJ databases">
        <authorList>
            <person name="Richards S.R."/>
            <person name="Qu J."/>
            <person name="Jiang H."/>
            <person name="Jhangiani S.N."/>
            <person name="Agravi P."/>
            <person name="Goodspeed R."/>
            <person name="Gross S."/>
            <person name="Mandapat C."/>
            <person name="Jackson L."/>
            <person name="Mathew T."/>
            <person name="Pu L."/>
            <person name="Thornton R."/>
            <person name="Saada N."/>
            <person name="Wilczek-Boney K.B."/>
            <person name="Lee S."/>
            <person name="Kovar C."/>
            <person name="Wu Y."/>
            <person name="Scherer S.E."/>
            <person name="Worley K.C."/>
            <person name="Muzny D.M."/>
            <person name="Gibbs R."/>
        </authorList>
    </citation>
    <scope>NUCLEOTIDE SEQUENCE</scope>
    <source>
        <strain evidence="13">Brora</strain>
    </source>
</reference>
<reference evidence="12" key="2">
    <citation type="submission" date="2015-02" db="UniProtKB">
        <authorList>
            <consortium name="EnsemblMetazoa"/>
        </authorList>
    </citation>
    <scope>IDENTIFICATION</scope>
</reference>
<dbReference type="SUPFAM" id="SSF50978">
    <property type="entry name" value="WD40 repeat-like"/>
    <property type="match status" value="1"/>
</dbReference>
<organism evidence="12 13">
    <name type="scientific">Strigamia maritima</name>
    <name type="common">European centipede</name>
    <name type="synonym">Geophilus maritimus</name>
    <dbReference type="NCBI Taxonomy" id="126957"/>
    <lineage>
        <taxon>Eukaryota</taxon>
        <taxon>Metazoa</taxon>
        <taxon>Ecdysozoa</taxon>
        <taxon>Arthropoda</taxon>
        <taxon>Myriapoda</taxon>
        <taxon>Chilopoda</taxon>
        <taxon>Pleurostigmophora</taxon>
        <taxon>Geophilomorpha</taxon>
        <taxon>Linotaeniidae</taxon>
        <taxon>Strigamia</taxon>
    </lineage>
</organism>
<keyword evidence="3" id="KW-0677">Repeat</keyword>
<accession>T1IS53</accession>
<dbReference type="CDD" id="cd01201">
    <property type="entry name" value="PH_BEACH"/>
    <property type="match status" value="1"/>
</dbReference>
<feature type="repeat" description="WD" evidence="7">
    <location>
        <begin position="2206"/>
        <end position="2240"/>
    </location>
</feature>
<keyword evidence="13" id="KW-1185">Reference proteome</keyword>
<dbReference type="Pfam" id="PF02138">
    <property type="entry name" value="Beach"/>
    <property type="match status" value="1"/>
</dbReference>
<feature type="region of interest" description="Disordered" evidence="8">
    <location>
        <begin position="2392"/>
        <end position="2423"/>
    </location>
</feature>
<dbReference type="Proteomes" id="UP000014500">
    <property type="component" value="Unassembled WGS sequence"/>
</dbReference>
<dbReference type="SMART" id="SM01026">
    <property type="entry name" value="Beach"/>
    <property type="match status" value="1"/>
</dbReference>
<sequence>MVTTMIRVLYDMALDAFDRPDTTLNFVPISPSLKHIRSVNVDRSPGLKRRSNIQALNFSPPAPDPIIIYPEVVVGILHLLPSILHEDSDQMAFTLQLYIAEVLRSLMRSERNQQVMCEVGMPNQLLVLCRPALEEESHFLHPPLQYIFERLSAQALEPKDLRNFFRLSNPLCCNQEIALDDKNSNKEGGPILLTRVKTLVSMTTPRDFRMNGTALVPPFVEFDMNMDGFGCLYLPSIAPQNATGPSVVGSGMVRGGMDMSIVGGIGSGDRIFPPQTGLSFSSWICIEKFSNPAQDPHCVRLLTLVRHMQTREDHLICLSLLLSSRDKALIISTQETIYPQNGPADWEPETLGDGCARIWCPELLQESQWHHVVIVLSRAVLKNSAISVYVNGQLVCNQKLHYLSQNPGGGAANLTIAASVYGYIGTPPLWRKSSRLAWKQGPCILVEEILSAHTVDSLHRLGPTYTGCLQASHLNGIDVTGPLLLEERVIFGLNALAMTQLTLAKIRKLYSKIDSKSIAKQLGMSSTENSTAIRILHNSAGHFTGAGRSLGGVVIGYQGVRTFFPKPVAKVIENVGGCQILLGLIAMAKDIEGLYASVKALVCVVRSNTTAQTEMDHFGHVIEKKRLLLNSHILHLMFSLVGTVDSGRETTTIPNTTAFQDLLGDLDVWRDAPVEVQRSLYEHFYELVTESSDQKNNLFIMQELGLVSKLLYVMKEFALPDITVDTVDKLLNSLLRNTPVTQDILRFGQFIAATLPSHAYNEKDVNLITVDKEKSQELTDKTFEVTLRHNILLRNRCLALFLGFISDTNKLFCEEVMRILGFDWLLLFLQGHLHTATTILALRNLLQVLSNPFLLQRFREGSSNGGWLRDTEPVVENRMGVVLGFNVGMTSSRSSCPREIREDAYHIPGFQMLHWLMPQHIFLTEAYFCILSIITGQVPANRPVDGLKLNLDSIWTYMFGVSVSESIKIVSNKLDICSDAVVTVLAMIRALLNHPNTISKKIDLSYRDEYAITLVQFLYFLYKEAAEFQTICMLGEVLSALTSLLFPFDDSGADEDMDEVEITEENLISLIDHPAKKIVVDFLRVIVVDSLSLQVTGKMITVVDLILEATPERTSKKQKIMFQNKLMTSIMDHLIAADILLGEQSALILTSGGSHSYIPANVFYLIARIVDKMWQGVVIQDPNKVFDFIIKLITQAKRRANISLDAVHLSLNRTILYQLSRPINSVATQMCVLEALQKLTSNRALIFGSGNYELEFIACLCYCLLHLSDTTSSSIYDYNPERRSVWHVVHQNPSENLQEGRELISTAAKKVWDELYICKKPVIEEAFKVVLPTQNKTPDPSVIRDMVLESASKMWAVYVEGERKGNSKMSRELQSHLQSKILKVTGGLSRLASRKNRKEEVVRVRWVNVSSHDVLNWTFAHIATVKDLVELQSKRAQQNHHHIQKYLYGEWLQSEYELTRERGLWGPMSPCQLTKWMLDMTEGPCRMRRKMMTNNLFYFHYPFRPEVLPGDIKALKFKTATSRDSKEYYLNHRSYSMVERDHVVAENSVFTSGDSSTETCDDSGQSGPSATFCPLIHRNLTSDADDDVDVSDLDLDPDQEQGQKPDNQTVLRLLEAGEKISHMFRCARIQGLDTSEGLLLFGKEHFYVVDGFTLLKTREIRDIDYLPLHMHDPIVPMASNYSNKQETKKICSKFAYEYIREVHKRRYLLQPIALEVFSADGRNYLLAFPRGMRNKIYQRFMAVATAINDNAQESVAGQKRGASVEQSASILSSLIGETSVTQRWVRGEISNFQYLMHLNTLAGRSYNDLMQYPVFPWILADYDSDELDLTAPTTFRDFSKPMGAQSSERLKQFEKRYKEWDDPHGETPPYHYGTHYSSAMIVASYLVRMEPFTQHFLKLQGGHFDLADRMFHSIKEAWLSASKHNMADVKELIPEFFYLPEFLVNSNNFDLGCKQNGVCLNDVVLPPWSKNDPREFIHVHRLALECDYVSAHLHEWIDLIFGCKQSGQAALDAVNVFHHLFYEGNVDIYSIDDPLKKNATIGFINNFGQIPKQVGLMLFKKAHPAKKLHQRSFMDSSSLPGLNFGHDRLFFHHLDNLKPTMHPVKELKGKVGQIVCNDKLLQAVEENRALIPPNGTRYISWSFADQTLRVGNYESDKALFVCEVMQCGEIVCCICPSPRHVITAGTSSVVSVWELGKKQLYLKHNLYGHTEAVVSLAASLAYNVIVSGSKDGSCIVWDMSRFIFVRQLVGHPSPVTAVAINDLTGDIATCAGTLLNVWTVNGQHVASVDTSSGQSERKQQILCVAFSQLNEWDPLNVLITGSSDGIVRMWSTVFVQIPLKVVIEGAEITPDESSEISTADKIQNYVRKMSLRTPNDDDRFVPSITDFVKSESESSLSDDDVKNDNLVVKAENNSKSDSSDNMKSDASWTIITKDDLHSGDENETDNKNVRNFNIQRSCTVVSPSVRRRGKVPPTLRSSKSETSLSETVERKKRTSKKSESSAEEQPMGNKLQSGFEWKCQLVFRGKLTMHTAFERKDNSEPAAITAISVSKDHKALYVGDARGRIYSWSVTQQPGRVMADHWVKDEGADSCIACNIKFTFSERRHHCRNCGQLFCSRFDENENNKGCSRFESEISRLRILKPVRVCQACYALLKNSGDS</sequence>
<dbReference type="SUPFAM" id="SSF50729">
    <property type="entry name" value="PH domain-like"/>
    <property type="match status" value="1"/>
</dbReference>
<dbReference type="InterPro" id="IPR051944">
    <property type="entry name" value="BEACH_domain_protein"/>
</dbReference>
<dbReference type="InterPro" id="IPR019775">
    <property type="entry name" value="WD40_repeat_CS"/>
</dbReference>
<feature type="region of interest" description="Disordered" evidence="8">
    <location>
        <begin position="2461"/>
        <end position="2509"/>
    </location>
</feature>
<feature type="domain" description="BEACH-type PH" evidence="11">
    <location>
        <begin position="1615"/>
        <end position="1741"/>
    </location>
</feature>
<dbReference type="InterPro" id="IPR011011">
    <property type="entry name" value="Znf_FYVE_PHD"/>
</dbReference>
<dbReference type="SUPFAM" id="SSF81837">
    <property type="entry name" value="BEACH domain"/>
    <property type="match status" value="1"/>
</dbReference>
<dbReference type="InterPro" id="IPR000409">
    <property type="entry name" value="BEACH_dom"/>
</dbReference>
<dbReference type="InterPro" id="IPR017455">
    <property type="entry name" value="Znf_FYVE-rel"/>
</dbReference>
<dbReference type="STRING" id="126957.T1IS53"/>
<keyword evidence="5" id="KW-0862">Zinc</keyword>
<protein>
    <recommendedName>
        <fullName evidence="14">WD repeat and FYVE domain-containing protein 3</fullName>
    </recommendedName>
</protein>
<dbReference type="Pfam" id="PF00400">
    <property type="entry name" value="WD40"/>
    <property type="match status" value="2"/>
</dbReference>
<dbReference type="eggNOG" id="KOG1788">
    <property type="taxonomic scope" value="Eukaryota"/>
</dbReference>
<dbReference type="InterPro" id="IPR013320">
    <property type="entry name" value="ConA-like_dom_sf"/>
</dbReference>
<dbReference type="CDD" id="cd06071">
    <property type="entry name" value="Beach"/>
    <property type="match status" value="1"/>
</dbReference>
<dbReference type="PROSITE" id="PS50082">
    <property type="entry name" value="WD_REPEATS_2"/>
    <property type="match status" value="1"/>
</dbReference>
<dbReference type="InterPro" id="IPR036372">
    <property type="entry name" value="BEACH_dom_sf"/>
</dbReference>
<dbReference type="PROSITE" id="PS00678">
    <property type="entry name" value="WD_REPEATS_1"/>
    <property type="match status" value="1"/>
</dbReference>
<evidence type="ECO:0000259" key="10">
    <source>
        <dbReference type="PROSITE" id="PS50197"/>
    </source>
</evidence>
<dbReference type="eggNOG" id="KOG1786">
    <property type="taxonomic scope" value="Eukaryota"/>
</dbReference>
<evidence type="ECO:0000256" key="7">
    <source>
        <dbReference type="PROSITE-ProRule" id="PRU00221"/>
    </source>
</evidence>
<proteinExistence type="predicted"/>
<dbReference type="Pfam" id="PF14844">
    <property type="entry name" value="PH_BEACH"/>
    <property type="match status" value="1"/>
</dbReference>
<dbReference type="InterPro" id="IPR013083">
    <property type="entry name" value="Znf_RING/FYVE/PHD"/>
</dbReference>
<feature type="domain" description="FYVE-type" evidence="9">
    <location>
        <begin position="2585"/>
        <end position="2654"/>
    </location>
</feature>
<dbReference type="FunFam" id="1.10.1540.10:FF:000002">
    <property type="entry name" value="WD repeat and FYVE domain containing 3"/>
    <property type="match status" value="1"/>
</dbReference>
<dbReference type="Gene3D" id="2.130.10.10">
    <property type="entry name" value="YVTN repeat-like/Quinoprotein amine dehydrogenase"/>
    <property type="match status" value="1"/>
</dbReference>
<keyword evidence="4 6" id="KW-0863">Zinc-finger</keyword>
<dbReference type="PROSITE" id="PS51783">
    <property type="entry name" value="PH_BEACH"/>
    <property type="match status" value="1"/>
</dbReference>
<dbReference type="HOGENOM" id="CLU_000175_5_1_1"/>
<dbReference type="PROSITE" id="PS50197">
    <property type="entry name" value="BEACH"/>
    <property type="match status" value="1"/>
</dbReference>
<dbReference type="Pfam" id="PF01363">
    <property type="entry name" value="FYVE"/>
    <property type="match status" value="1"/>
</dbReference>
<dbReference type="EMBL" id="JH431421">
    <property type="status" value="NOT_ANNOTATED_CDS"/>
    <property type="molecule type" value="Genomic_DNA"/>
</dbReference>
<dbReference type="Gene3D" id="2.30.29.30">
    <property type="entry name" value="Pleckstrin-homology domain (PH domain)/Phosphotyrosine-binding domain (PTB)"/>
    <property type="match status" value="1"/>
</dbReference>
<dbReference type="EnsemblMetazoa" id="SMAR003916-RA">
    <property type="protein sequence ID" value="SMAR003916-PA"/>
    <property type="gene ID" value="SMAR003916"/>
</dbReference>
<keyword evidence="1 7" id="KW-0853">WD repeat</keyword>
<dbReference type="GO" id="GO:0008270">
    <property type="term" value="F:zinc ion binding"/>
    <property type="evidence" value="ECO:0007669"/>
    <property type="project" value="UniProtKB-KW"/>
</dbReference>
<feature type="domain" description="BEACH" evidence="10">
    <location>
        <begin position="1769"/>
        <end position="2066"/>
    </location>
</feature>
<dbReference type="PROSITE" id="PS50178">
    <property type="entry name" value="ZF_FYVE"/>
    <property type="match status" value="1"/>
</dbReference>
<feature type="compositionally biased region" description="Polar residues" evidence="8">
    <location>
        <begin position="2475"/>
        <end position="2486"/>
    </location>
</feature>
<dbReference type="SMART" id="SM00064">
    <property type="entry name" value="FYVE"/>
    <property type="match status" value="1"/>
</dbReference>
<keyword evidence="2" id="KW-0479">Metal-binding</keyword>
<dbReference type="OMA" id="GVCHLIE"/>
<dbReference type="InterPro" id="IPR023362">
    <property type="entry name" value="PH-BEACH_dom"/>
</dbReference>
<dbReference type="CDD" id="cd15719">
    <property type="entry name" value="FYVE_WDFY3"/>
    <property type="match status" value="1"/>
</dbReference>
<dbReference type="InterPro" id="IPR001680">
    <property type="entry name" value="WD40_rpt"/>
</dbReference>
<evidence type="ECO:0000259" key="11">
    <source>
        <dbReference type="PROSITE" id="PS51783"/>
    </source>
</evidence>
<dbReference type="PhylomeDB" id="T1IS53"/>
<evidence type="ECO:0000313" key="13">
    <source>
        <dbReference type="Proteomes" id="UP000014500"/>
    </source>
</evidence>
<evidence type="ECO:0000313" key="12">
    <source>
        <dbReference type="EnsemblMetazoa" id="SMAR003916-PA"/>
    </source>
</evidence>
<dbReference type="InterPro" id="IPR015943">
    <property type="entry name" value="WD40/YVTN_repeat-like_dom_sf"/>
</dbReference>
<evidence type="ECO:0008006" key="14">
    <source>
        <dbReference type="Google" id="ProtNLM"/>
    </source>
</evidence>
<dbReference type="PROSITE" id="PS50294">
    <property type="entry name" value="WD_REPEATS_REGION"/>
    <property type="match status" value="1"/>
</dbReference>
<dbReference type="InterPro" id="IPR036322">
    <property type="entry name" value="WD40_repeat_dom_sf"/>
</dbReference>
<evidence type="ECO:0000256" key="4">
    <source>
        <dbReference type="ARBA" id="ARBA00022771"/>
    </source>
</evidence>
<dbReference type="Gene3D" id="1.10.1540.10">
    <property type="entry name" value="BEACH domain"/>
    <property type="match status" value="1"/>
</dbReference>
<evidence type="ECO:0000256" key="3">
    <source>
        <dbReference type="ARBA" id="ARBA00022737"/>
    </source>
</evidence>
<evidence type="ECO:0000256" key="6">
    <source>
        <dbReference type="PROSITE-ProRule" id="PRU00091"/>
    </source>
</evidence>
<dbReference type="SMART" id="SM00320">
    <property type="entry name" value="WD40"/>
    <property type="match status" value="5"/>
</dbReference>
<dbReference type="Gene3D" id="3.30.40.10">
    <property type="entry name" value="Zinc/RING finger domain, C3HC4 (zinc finger)"/>
    <property type="match status" value="1"/>
</dbReference>
<evidence type="ECO:0000259" key="9">
    <source>
        <dbReference type="PROSITE" id="PS50178"/>
    </source>
</evidence>
<evidence type="ECO:0000256" key="8">
    <source>
        <dbReference type="SAM" id="MobiDB-lite"/>
    </source>
</evidence>
<evidence type="ECO:0000256" key="2">
    <source>
        <dbReference type="ARBA" id="ARBA00022723"/>
    </source>
</evidence>
<evidence type="ECO:0000256" key="5">
    <source>
        <dbReference type="ARBA" id="ARBA00022833"/>
    </source>
</evidence>
<dbReference type="PANTHER" id="PTHR46108:SF4">
    <property type="entry name" value="BLUE CHEESE"/>
    <property type="match status" value="1"/>
</dbReference>
<dbReference type="InterPro" id="IPR011993">
    <property type="entry name" value="PH-like_dom_sf"/>
</dbReference>
<dbReference type="SUPFAM" id="SSF49899">
    <property type="entry name" value="Concanavalin A-like lectins/glucanases"/>
    <property type="match status" value="1"/>
</dbReference>
<dbReference type="InterPro" id="IPR000306">
    <property type="entry name" value="Znf_FYVE"/>
</dbReference>
<evidence type="ECO:0000256" key="1">
    <source>
        <dbReference type="ARBA" id="ARBA00022574"/>
    </source>
</evidence>
<dbReference type="PANTHER" id="PTHR46108">
    <property type="entry name" value="BLUE CHEESE"/>
    <property type="match status" value="1"/>
</dbReference>
<name>T1IS53_STRMM</name>